<keyword evidence="3" id="KW-1277">Toxin-antitoxin system</keyword>
<dbReference type="GO" id="GO:0016746">
    <property type="term" value="F:acyltransferase activity"/>
    <property type="evidence" value="ECO:0007669"/>
    <property type="project" value="UniProtKB-KW"/>
</dbReference>
<gene>
    <name evidence="8" type="ORF">WCU84_09970</name>
</gene>
<comment type="similarity">
    <text evidence="1">Belongs to the acetyltransferase family. GNAT subfamily.</text>
</comment>
<dbReference type="InterPro" id="IPR000182">
    <property type="entry name" value="GNAT_dom"/>
</dbReference>
<evidence type="ECO:0000313" key="9">
    <source>
        <dbReference type="Proteomes" id="UP001359469"/>
    </source>
</evidence>
<sequence length="187" mass="21022">MNDSSNDKKGFKVQTIEFNETLKGVKDFDCGDATLNSYLQKQLKREYIRGNINALLLLDKIDNVIGFVTARPYHLGREQVLSGVFPYSIPPAITVMQIPMVAIDKKYQNKGWGIVLMRDIFDYCLDSAKQVKGIKGVYIDALVSARPFYESLNFQAMSENVSQHGTVPMLISMDTLREASVDWKSAG</sequence>
<name>A0ABU8JKL2_DICCH</name>
<dbReference type="PANTHER" id="PTHR36449:SF1">
    <property type="entry name" value="ACETYLTRANSFERASE"/>
    <property type="match status" value="1"/>
</dbReference>
<reference evidence="8 9" key="1">
    <citation type="submission" date="2024-03" db="EMBL/GenBank/DDBJ databases">
        <title>Analysis of soft rot Pectobacteriaceae population diversity in US potato growing regions between 2016 and 2022.</title>
        <authorList>
            <person name="Ma X."/>
            <person name="Zhang X."/>
            <person name="Stodghill P."/>
            <person name="Rioux R."/>
            <person name="Babler B."/>
            <person name="Shrestha S."/>
            <person name="Babler B."/>
            <person name="Rivedal H."/>
            <person name="Frost K."/>
            <person name="Hao J."/>
            <person name="Secor G."/>
            <person name="Swingle B."/>
        </authorList>
    </citation>
    <scope>NUCLEOTIDE SEQUENCE [LARGE SCALE GENOMIC DNA]</scope>
    <source>
        <strain evidence="8 9">SR64</strain>
    </source>
</reference>
<evidence type="ECO:0000313" key="8">
    <source>
        <dbReference type="EMBL" id="MEI7063983.1"/>
    </source>
</evidence>
<keyword evidence="2" id="KW-0678">Repressor</keyword>
<feature type="domain" description="N-acetyltransferase" evidence="7">
    <location>
        <begin position="11"/>
        <end position="174"/>
    </location>
</feature>
<evidence type="ECO:0000256" key="3">
    <source>
        <dbReference type="ARBA" id="ARBA00022649"/>
    </source>
</evidence>
<evidence type="ECO:0000256" key="2">
    <source>
        <dbReference type="ARBA" id="ARBA00022491"/>
    </source>
</evidence>
<protein>
    <submittedName>
        <fullName evidence="8">GNAT family N-acetyltransferase</fullName>
        <ecNumber evidence="8">2.3.1.-</ecNumber>
    </submittedName>
</protein>
<evidence type="ECO:0000256" key="4">
    <source>
        <dbReference type="ARBA" id="ARBA00022679"/>
    </source>
</evidence>
<dbReference type="PROSITE" id="PS51186">
    <property type="entry name" value="GNAT"/>
    <property type="match status" value="1"/>
</dbReference>
<dbReference type="PANTHER" id="PTHR36449">
    <property type="entry name" value="ACETYLTRANSFERASE-RELATED"/>
    <property type="match status" value="1"/>
</dbReference>
<comment type="catalytic activity">
    <reaction evidence="6">
        <text>glycyl-tRNA(Gly) + acetyl-CoA = N-acetylglycyl-tRNA(Gly) + CoA + H(+)</text>
        <dbReference type="Rhea" id="RHEA:81867"/>
        <dbReference type="Rhea" id="RHEA-COMP:9683"/>
        <dbReference type="Rhea" id="RHEA-COMP:19766"/>
        <dbReference type="ChEBI" id="CHEBI:15378"/>
        <dbReference type="ChEBI" id="CHEBI:57287"/>
        <dbReference type="ChEBI" id="CHEBI:57288"/>
        <dbReference type="ChEBI" id="CHEBI:78522"/>
        <dbReference type="ChEBI" id="CHEBI:232036"/>
    </reaction>
</comment>
<evidence type="ECO:0000256" key="5">
    <source>
        <dbReference type="ARBA" id="ARBA00023315"/>
    </source>
</evidence>
<dbReference type="Gene3D" id="3.40.630.30">
    <property type="match status" value="1"/>
</dbReference>
<dbReference type="SUPFAM" id="SSF55729">
    <property type="entry name" value="Acyl-CoA N-acyltransferases (Nat)"/>
    <property type="match status" value="1"/>
</dbReference>
<evidence type="ECO:0000256" key="1">
    <source>
        <dbReference type="ARBA" id="ARBA00009342"/>
    </source>
</evidence>
<proteinExistence type="inferred from homology"/>
<dbReference type="EMBL" id="JBBBOO010000006">
    <property type="protein sequence ID" value="MEI7063983.1"/>
    <property type="molecule type" value="Genomic_DNA"/>
</dbReference>
<dbReference type="Pfam" id="PF13673">
    <property type="entry name" value="Acetyltransf_10"/>
    <property type="match status" value="1"/>
</dbReference>
<dbReference type="Proteomes" id="UP001359469">
    <property type="component" value="Unassembled WGS sequence"/>
</dbReference>
<dbReference type="RefSeq" id="WP_336729496.1">
    <property type="nucleotide sequence ID" value="NZ_JBBBOO010000006.1"/>
</dbReference>
<comment type="caution">
    <text evidence="8">The sequence shown here is derived from an EMBL/GenBank/DDBJ whole genome shotgun (WGS) entry which is preliminary data.</text>
</comment>
<dbReference type="InterPro" id="IPR016181">
    <property type="entry name" value="Acyl_CoA_acyltransferase"/>
</dbReference>
<evidence type="ECO:0000256" key="6">
    <source>
        <dbReference type="ARBA" id="ARBA00049880"/>
    </source>
</evidence>
<keyword evidence="4 8" id="KW-0808">Transferase</keyword>
<keyword evidence="9" id="KW-1185">Reference proteome</keyword>
<keyword evidence="5 8" id="KW-0012">Acyltransferase</keyword>
<accession>A0ABU8JKL2</accession>
<dbReference type="EC" id="2.3.1.-" evidence="8"/>
<evidence type="ECO:0000259" key="7">
    <source>
        <dbReference type="PROSITE" id="PS51186"/>
    </source>
</evidence>
<organism evidence="8 9">
    <name type="scientific">Dickeya chrysanthemi</name>
    <name type="common">Pectobacterium chrysanthemi</name>
    <name type="synonym">Erwinia chrysanthemi</name>
    <dbReference type="NCBI Taxonomy" id="556"/>
    <lineage>
        <taxon>Bacteria</taxon>
        <taxon>Pseudomonadati</taxon>
        <taxon>Pseudomonadota</taxon>
        <taxon>Gammaproteobacteria</taxon>
        <taxon>Enterobacterales</taxon>
        <taxon>Pectobacteriaceae</taxon>
        <taxon>Dickeya</taxon>
    </lineage>
</organism>